<evidence type="ECO:0000256" key="1">
    <source>
        <dbReference type="SAM" id="MobiDB-lite"/>
    </source>
</evidence>
<accession>A0A1I7XXM6</accession>
<organism evidence="2 3">
    <name type="scientific">Steinernema glaseri</name>
    <dbReference type="NCBI Taxonomy" id="37863"/>
    <lineage>
        <taxon>Eukaryota</taxon>
        <taxon>Metazoa</taxon>
        <taxon>Ecdysozoa</taxon>
        <taxon>Nematoda</taxon>
        <taxon>Chromadorea</taxon>
        <taxon>Rhabditida</taxon>
        <taxon>Tylenchina</taxon>
        <taxon>Panagrolaimomorpha</taxon>
        <taxon>Strongyloidoidea</taxon>
        <taxon>Steinernematidae</taxon>
        <taxon>Steinernema</taxon>
    </lineage>
</organism>
<proteinExistence type="predicted"/>
<dbReference type="AlphaFoldDB" id="A0A1I7XXM6"/>
<feature type="compositionally biased region" description="Basic and acidic residues" evidence="1">
    <location>
        <begin position="29"/>
        <end position="42"/>
    </location>
</feature>
<dbReference type="Proteomes" id="UP000095287">
    <property type="component" value="Unplaced"/>
</dbReference>
<evidence type="ECO:0000313" key="2">
    <source>
        <dbReference type="Proteomes" id="UP000095287"/>
    </source>
</evidence>
<keyword evidence="2" id="KW-1185">Reference proteome</keyword>
<protein>
    <submittedName>
        <fullName evidence="3">Secreted protein</fullName>
    </submittedName>
</protein>
<dbReference type="WBParaSite" id="L893_g10528.t1">
    <property type="protein sequence ID" value="L893_g10528.t1"/>
    <property type="gene ID" value="L893_g10528"/>
</dbReference>
<sequence length="91" mass="10626">MLRHAMSCPDSSWKLLFPFTFFTLHDSFHRQSSPERRRIEQHQHRRADRKMNTRQSRSCRESAPTVHVLRTAAVNALLRSHSAFNVAILVG</sequence>
<name>A0A1I7XXM6_9BILA</name>
<feature type="region of interest" description="Disordered" evidence="1">
    <location>
        <begin position="29"/>
        <end position="62"/>
    </location>
</feature>
<evidence type="ECO:0000313" key="3">
    <source>
        <dbReference type="WBParaSite" id="L893_g10528.t1"/>
    </source>
</evidence>
<reference evidence="3" key="1">
    <citation type="submission" date="2016-11" db="UniProtKB">
        <authorList>
            <consortium name="WormBaseParasite"/>
        </authorList>
    </citation>
    <scope>IDENTIFICATION</scope>
</reference>